<dbReference type="InterPro" id="IPR011009">
    <property type="entry name" value="Kinase-like_dom_sf"/>
</dbReference>
<dbReference type="GO" id="GO:0016740">
    <property type="term" value="F:transferase activity"/>
    <property type="evidence" value="ECO:0007669"/>
    <property type="project" value="UniProtKB-KW"/>
</dbReference>
<dbReference type="InterPro" id="IPR051678">
    <property type="entry name" value="AGP_Transferase"/>
</dbReference>
<dbReference type="Pfam" id="PF01636">
    <property type="entry name" value="APH"/>
    <property type="match status" value="1"/>
</dbReference>
<dbReference type="STRING" id="630515.SAMN04489812_1969"/>
<feature type="domain" description="Aminoglycoside phosphotransferase" evidence="1">
    <location>
        <begin position="27"/>
        <end position="222"/>
    </location>
</feature>
<protein>
    <submittedName>
        <fullName evidence="2">Phosphotransferase enzyme family protein</fullName>
    </submittedName>
</protein>
<evidence type="ECO:0000313" key="2">
    <source>
        <dbReference type="EMBL" id="SDS45886.1"/>
    </source>
</evidence>
<proteinExistence type="predicted"/>
<evidence type="ECO:0000313" key="3">
    <source>
        <dbReference type="Proteomes" id="UP000199103"/>
    </source>
</evidence>
<gene>
    <name evidence="2" type="ORF">SAMN04489812_1969</name>
</gene>
<organism evidence="2 3">
    <name type="scientific">Microlunatus soli</name>
    <dbReference type="NCBI Taxonomy" id="630515"/>
    <lineage>
        <taxon>Bacteria</taxon>
        <taxon>Bacillati</taxon>
        <taxon>Actinomycetota</taxon>
        <taxon>Actinomycetes</taxon>
        <taxon>Propionibacteriales</taxon>
        <taxon>Propionibacteriaceae</taxon>
        <taxon>Microlunatus</taxon>
    </lineage>
</organism>
<dbReference type="SUPFAM" id="SSF56112">
    <property type="entry name" value="Protein kinase-like (PK-like)"/>
    <property type="match status" value="1"/>
</dbReference>
<keyword evidence="3" id="KW-1185">Reference proteome</keyword>
<keyword evidence="2" id="KW-0808">Transferase</keyword>
<dbReference type="Gene3D" id="3.90.1200.10">
    <property type="match status" value="1"/>
</dbReference>
<dbReference type="InterPro" id="IPR002575">
    <property type="entry name" value="Aminoglycoside_PTrfase"/>
</dbReference>
<dbReference type="EMBL" id="LT629772">
    <property type="protein sequence ID" value="SDS45886.1"/>
    <property type="molecule type" value="Genomic_DNA"/>
</dbReference>
<reference evidence="2 3" key="1">
    <citation type="submission" date="2016-10" db="EMBL/GenBank/DDBJ databases">
        <authorList>
            <person name="de Groot N.N."/>
        </authorList>
    </citation>
    <scope>NUCLEOTIDE SEQUENCE [LARGE SCALE GENOMIC DNA]</scope>
    <source>
        <strain evidence="2 3">DSM 21800</strain>
    </source>
</reference>
<sequence>MLDLPDLSAVELTGEGWHRFAILAPDCVVLLPRSHRWVPGLEREAAALPLLEQYGIAAPRLIARLDDEELWPYPVSVISRGPWRTWAAVQDRADRERWQQMLAELAELIAGCHRIDVAAVPETLRSSPPASPDPLERTLWHVEDYLRPGVLEELCRSLADAALLSAHRAGVWMKIMSPCLDMPSTFAHRDLNEGQIMINSDGAVAGLIDWESAGVQHPLSDLDFGGWGPGVWQHEPEMSVLRKGFWRHYVRARGGDLPDWLPVQLFMTIIGAPPPEGHTTAWTEQRRDRTIANLRAVDAMI</sequence>
<dbReference type="AlphaFoldDB" id="A0A1H1SDU0"/>
<accession>A0A1H1SDU0</accession>
<evidence type="ECO:0000259" key="1">
    <source>
        <dbReference type="Pfam" id="PF01636"/>
    </source>
</evidence>
<name>A0A1H1SDU0_9ACTN</name>
<dbReference type="Proteomes" id="UP000199103">
    <property type="component" value="Chromosome I"/>
</dbReference>
<dbReference type="PANTHER" id="PTHR21310">
    <property type="entry name" value="AMINOGLYCOSIDE PHOSPHOTRANSFERASE-RELATED-RELATED"/>
    <property type="match status" value="1"/>
</dbReference>